<dbReference type="AlphaFoldDB" id="A0AAV2JLN4"/>
<evidence type="ECO:0000313" key="2">
    <source>
        <dbReference type="Proteomes" id="UP001497482"/>
    </source>
</evidence>
<gene>
    <name evidence="1" type="ORF">KC01_LOCUS8073</name>
</gene>
<proteinExistence type="predicted"/>
<reference evidence="1 2" key="1">
    <citation type="submission" date="2024-04" db="EMBL/GenBank/DDBJ databases">
        <authorList>
            <person name="Waldvogel A.-M."/>
            <person name="Schoenle A."/>
        </authorList>
    </citation>
    <scope>NUCLEOTIDE SEQUENCE [LARGE SCALE GENOMIC DNA]</scope>
</reference>
<accession>A0AAV2JLN4</accession>
<dbReference type="EMBL" id="OZ035834">
    <property type="protein sequence ID" value="CAL1576660.1"/>
    <property type="molecule type" value="Genomic_DNA"/>
</dbReference>
<dbReference type="Proteomes" id="UP001497482">
    <property type="component" value="Chromosome 12"/>
</dbReference>
<sequence>MTEHDADLSASWLFLVSDVCAPPAPVAHSASPGSVLLQKPPTLLHPPSCSHPPAPTLLHPASCTHPPALTLLHPPSCSHPMTQWRGAGAHLLLERILSLF</sequence>
<protein>
    <submittedName>
        <fullName evidence="1">Uncharacterized protein</fullName>
    </submittedName>
</protein>
<organism evidence="1 2">
    <name type="scientific">Knipowitschia caucasica</name>
    <name type="common">Caucasian dwarf goby</name>
    <name type="synonym">Pomatoschistus caucasicus</name>
    <dbReference type="NCBI Taxonomy" id="637954"/>
    <lineage>
        <taxon>Eukaryota</taxon>
        <taxon>Metazoa</taxon>
        <taxon>Chordata</taxon>
        <taxon>Craniata</taxon>
        <taxon>Vertebrata</taxon>
        <taxon>Euteleostomi</taxon>
        <taxon>Actinopterygii</taxon>
        <taxon>Neopterygii</taxon>
        <taxon>Teleostei</taxon>
        <taxon>Neoteleostei</taxon>
        <taxon>Acanthomorphata</taxon>
        <taxon>Gobiaria</taxon>
        <taxon>Gobiiformes</taxon>
        <taxon>Gobioidei</taxon>
        <taxon>Gobiidae</taxon>
        <taxon>Gobiinae</taxon>
        <taxon>Knipowitschia</taxon>
    </lineage>
</organism>
<evidence type="ECO:0000313" key="1">
    <source>
        <dbReference type="EMBL" id="CAL1576660.1"/>
    </source>
</evidence>
<keyword evidence="2" id="KW-1185">Reference proteome</keyword>
<name>A0AAV2JLN4_KNICA</name>